<proteinExistence type="inferred from homology"/>
<dbReference type="InterPro" id="IPR044991">
    <property type="entry name" value="TET_plant"/>
</dbReference>
<dbReference type="OrthoDB" id="1881997at2759"/>
<gene>
    <name evidence="7" type="ORF">HHK36_010848</name>
</gene>
<dbReference type="GO" id="GO:0016020">
    <property type="term" value="C:membrane"/>
    <property type="evidence" value="ECO:0007669"/>
    <property type="project" value="UniProtKB-SubCell"/>
</dbReference>
<dbReference type="Proteomes" id="UP000655225">
    <property type="component" value="Unassembled WGS sequence"/>
</dbReference>
<evidence type="ECO:0000256" key="6">
    <source>
        <dbReference type="SAM" id="Phobius"/>
    </source>
</evidence>
<dbReference type="AlphaFoldDB" id="A0A834ZCM3"/>
<sequence>MIKIGTKTEQKNASRAMFGLANFKIFIFTLVFGIVLIIRASRNCTRSLQWPLPLIILGVFLLLISVVGFFGSYDHGSFLLRLYLYVMFFIITALVAFIVFAYVVTAKGSGRSELNRAYRDYYLADYSGWLEERVSGSHWRKISSCIRDHSKVCKKMTRGVGETADMFFLRTLKPIESGCCKPPTECGFVYVNETTWDTGGGFVGSSNMDCTRWSNDQQQLCYSCDSCKAGVLASLKKSWRKVSYIYILVVVFLVIAYLGGWNSLNIQLENKK</sequence>
<dbReference type="PANTHER" id="PTHR32191">
    <property type="entry name" value="TETRASPANIN-8-RELATED"/>
    <property type="match status" value="1"/>
</dbReference>
<dbReference type="EMBL" id="JABCRI010000007">
    <property type="protein sequence ID" value="KAF8402758.1"/>
    <property type="molecule type" value="Genomic_DNA"/>
</dbReference>
<name>A0A834ZCM3_TETSI</name>
<evidence type="ECO:0008006" key="9">
    <source>
        <dbReference type="Google" id="ProtNLM"/>
    </source>
</evidence>
<feature type="transmembrane region" description="Helical" evidence="6">
    <location>
        <begin position="244"/>
        <end position="264"/>
    </location>
</feature>
<dbReference type="OMA" id="SSCIRDH"/>
<evidence type="ECO:0000256" key="2">
    <source>
        <dbReference type="ARBA" id="ARBA00006840"/>
    </source>
</evidence>
<comment type="similarity">
    <text evidence="2">Belongs to the tetraspanin (TM4SF) family.</text>
</comment>
<keyword evidence="4 6" id="KW-1133">Transmembrane helix</keyword>
<reference evidence="7 8" key="1">
    <citation type="submission" date="2020-04" db="EMBL/GenBank/DDBJ databases">
        <title>Plant Genome Project.</title>
        <authorList>
            <person name="Zhang R.-G."/>
        </authorList>
    </citation>
    <scope>NUCLEOTIDE SEQUENCE [LARGE SCALE GENOMIC DNA]</scope>
    <source>
        <strain evidence="7">YNK0</strain>
        <tissue evidence="7">Leaf</tissue>
    </source>
</reference>
<dbReference type="Pfam" id="PF00335">
    <property type="entry name" value="Tetraspanin"/>
    <property type="match status" value="1"/>
</dbReference>
<comment type="caution">
    <text evidence="7">The sequence shown here is derived from an EMBL/GenBank/DDBJ whole genome shotgun (WGS) entry which is preliminary data.</text>
</comment>
<evidence type="ECO:0000256" key="5">
    <source>
        <dbReference type="ARBA" id="ARBA00023136"/>
    </source>
</evidence>
<evidence type="ECO:0000256" key="1">
    <source>
        <dbReference type="ARBA" id="ARBA00004141"/>
    </source>
</evidence>
<evidence type="ECO:0000313" key="8">
    <source>
        <dbReference type="Proteomes" id="UP000655225"/>
    </source>
</evidence>
<evidence type="ECO:0000256" key="3">
    <source>
        <dbReference type="ARBA" id="ARBA00022692"/>
    </source>
</evidence>
<keyword evidence="3 6" id="KW-0812">Transmembrane</keyword>
<evidence type="ECO:0000313" key="7">
    <source>
        <dbReference type="EMBL" id="KAF8402758.1"/>
    </source>
</evidence>
<feature type="transmembrane region" description="Helical" evidence="6">
    <location>
        <begin position="50"/>
        <end position="70"/>
    </location>
</feature>
<accession>A0A834ZCM3</accession>
<feature type="transmembrane region" description="Helical" evidence="6">
    <location>
        <begin position="82"/>
        <end position="104"/>
    </location>
</feature>
<organism evidence="7 8">
    <name type="scientific">Tetracentron sinense</name>
    <name type="common">Spur-leaf</name>
    <dbReference type="NCBI Taxonomy" id="13715"/>
    <lineage>
        <taxon>Eukaryota</taxon>
        <taxon>Viridiplantae</taxon>
        <taxon>Streptophyta</taxon>
        <taxon>Embryophyta</taxon>
        <taxon>Tracheophyta</taxon>
        <taxon>Spermatophyta</taxon>
        <taxon>Magnoliopsida</taxon>
        <taxon>Trochodendrales</taxon>
        <taxon>Trochodendraceae</taxon>
        <taxon>Tetracentron</taxon>
    </lineage>
</organism>
<keyword evidence="5 6" id="KW-0472">Membrane</keyword>
<keyword evidence="8" id="KW-1185">Reference proteome</keyword>
<protein>
    <recommendedName>
        <fullName evidence="9">Tetraspanin-3</fullName>
    </recommendedName>
</protein>
<feature type="transmembrane region" description="Helical" evidence="6">
    <location>
        <begin position="16"/>
        <end position="38"/>
    </location>
</feature>
<comment type="subcellular location">
    <subcellularLocation>
        <location evidence="1">Membrane</location>
        <topology evidence="1">Multi-pass membrane protein</topology>
    </subcellularLocation>
</comment>
<dbReference type="GO" id="GO:0009734">
    <property type="term" value="P:auxin-activated signaling pathway"/>
    <property type="evidence" value="ECO:0007669"/>
    <property type="project" value="InterPro"/>
</dbReference>
<dbReference type="InterPro" id="IPR018499">
    <property type="entry name" value="Tetraspanin/Peripherin"/>
</dbReference>
<evidence type="ECO:0000256" key="4">
    <source>
        <dbReference type="ARBA" id="ARBA00022989"/>
    </source>
</evidence>